<reference evidence="10" key="2">
    <citation type="submission" date="2025-08" db="UniProtKB">
        <authorList>
            <consortium name="Ensembl"/>
        </authorList>
    </citation>
    <scope>IDENTIFICATION</scope>
</reference>
<dbReference type="GO" id="GO:0046872">
    <property type="term" value="F:metal ion binding"/>
    <property type="evidence" value="ECO:0007669"/>
    <property type="project" value="UniProtKB-KW"/>
</dbReference>
<protein>
    <recommendedName>
        <fullName evidence="9">AMP deaminase</fullName>
        <ecNumber evidence="9">3.5.4.6</ecNumber>
    </recommendedName>
</protein>
<comment type="function">
    <text evidence="8">AMP deaminase plays a critical role in energy metabolism. Catalyzes the deamination of AMP to IMP and plays an important role in the purine nucleotide cycle.</text>
</comment>
<evidence type="ECO:0000313" key="10">
    <source>
        <dbReference type="Ensembl" id="ENSSORP00005044943.1"/>
    </source>
</evidence>
<dbReference type="AlphaFoldDB" id="A0A673BXV1"/>
<keyword evidence="6" id="KW-0862">Zinc</keyword>
<reference evidence="10" key="3">
    <citation type="submission" date="2025-09" db="UniProtKB">
        <authorList>
            <consortium name="Ensembl"/>
        </authorList>
    </citation>
    <scope>IDENTIFICATION</scope>
</reference>
<dbReference type="GO" id="GO:0097009">
    <property type="term" value="P:energy homeostasis"/>
    <property type="evidence" value="ECO:0007669"/>
    <property type="project" value="UniProtKB-ARBA"/>
</dbReference>
<dbReference type="NCBIfam" id="TIGR01429">
    <property type="entry name" value="AMP_deaminase"/>
    <property type="match status" value="1"/>
</dbReference>
<dbReference type="GO" id="GO:0046033">
    <property type="term" value="P:AMP metabolic process"/>
    <property type="evidence" value="ECO:0007669"/>
    <property type="project" value="TreeGrafter"/>
</dbReference>
<dbReference type="EC" id="3.5.4.6" evidence="9"/>
<comment type="cofactor">
    <cofactor evidence="1 9">
        <name>Zn(2+)</name>
        <dbReference type="ChEBI" id="CHEBI:29105"/>
    </cofactor>
</comment>
<evidence type="ECO:0000256" key="7">
    <source>
        <dbReference type="ARBA" id="ARBA00023080"/>
    </source>
</evidence>
<dbReference type="PANTHER" id="PTHR11359">
    <property type="entry name" value="AMP DEAMINASE"/>
    <property type="match status" value="1"/>
</dbReference>
<proteinExistence type="inferred from homology"/>
<keyword evidence="7" id="KW-0546">Nucleotide metabolism</keyword>
<keyword evidence="4 9" id="KW-0479">Metal-binding</keyword>
<dbReference type="SUPFAM" id="SSF51556">
    <property type="entry name" value="Metallo-dependent hydrolases"/>
    <property type="match status" value="1"/>
</dbReference>
<comment type="pathway">
    <text evidence="2">Purine metabolism; IMP biosynthesis via salvage pathway; IMP from AMP: step 1/1.</text>
</comment>
<gene>
    <name evidence="10" type="primary">LOC115419466</name>
</gene>
<dbReference type="Proteomes" id="UP000472271">
    <property type="component" value="Chromosome 5"/>
</dbReference>
<evidence type="ECO:0000313" key="11">
    <source>
        <dbReference type="Proteomes" id="UP000472271"/>
    </source>
</evidence>
<dbReference type="Gene3D" id="3.20.20.140">
    <property type="entry name" value="Metal-dependent hydrolases"/>
    <property type="match status" value="1"/>
</dbReference>
<dbReference type="UniPathway" id="UPA00591">
    <property type="reaction ID" value="UER00663"/>
</dbReference>
<dbReference type="FunFam" id="3.20.20.140:FF:000035">
    <property type="entry name" value="Probable amp deaminase"/>
    <property type="match status" value="1"/>
</dbReference>
<accession>A0A673BXV1</accession>
<dbReference type="PANTHER" id="PTHR11359:SF3">
    <property type="entry name" value="AMP DEAMINASE 2"/>
    <property type="match status" value="1"/>
</dbReference>
<evidence type="ECO:0000256" key="9">
    <source>
        <dbReference type="PIRNR" id="PIRNR001251"/>
    </source>
</evidence>
<dbReference type="InterPro" id="IPR032466">
    <property type="entry name" value="Metal_Hydrolase"/>
</dbReference>
<keyword evidence="5 9" id="KW-0378">Hydrolase</keyword>
<dbReference type="Ensembl" id="ENSSORT00005046077.1">
    <property type="protein sequence ID" value="ENSSORP00005044943.1"/>
    <property type="gene ID" value="ENSSORG00005019430.1"/>
</dbReference>
<evidence type="ECO:0000256" key="5">
    <source>
        <dbReference type="ARBA" id="ARBA00022801"/>
    </source>
</evidence>
<dbReference type="PROSITE" id="PS00485">
    <property type="entry name" value="A_DEAMINASE"/>
    <property type="match status" value="1"/>
</dbReference>
<evidence type="ECO:0000256" key="6">
    <source>
        <dbReference type="ARBA" id="ARBA00022833"/>
    </source>
</evidence>
<evidence type="ECO:0000256" key="2">
    <source>
        <dbReference type="ARBA" id="ARBA00004955"/>
    </source>
</evidence>
<dbReference type="GO" id="GO:0032264">
    <property type="term" value="P:IMP salvage"/>
    <property type="evidence" value="ECO:0007669"/>
    <property type="project" value="UniProtKB-UniPathway"/>
</dbReference>
<comment type="similarity">
    <text evidence="3 9">Belongs to the metallo-dependent hydrolases superfamily. Adenosine and AMP deaminases family.</text>
</comment>
<dbReference type="Pfam" id="PF19326">
    <property type="entry name" value="AMP_deaminase"/>
    <property type="match status" value="1"/>
</dbReference>
<dbReference type="GO" id="GO:0005829">
    <property type="term" value="C:cytosol"/>
    <property type="evidence" value="ECO:0007669"/>
    <property type="project" value="TreeGrafter"/>
</dbReference>
<dbReference type="Gene3D" id="4.10.800.20">
    <property type="match status" value="1"/>
</dbReference>
<evidence type="ECO:0000256" key="4">
    <source>
        <dbReference type="ARBA" id="ARBA00022723"/>
    </source>
</evidence>
<reference evidence="10" key="1">
    <citation type="submission" date="2019-06" db="EMBL/GenBank/DDBJ databases">
        <authorList>
            <consortium name="Wellcome Sanger Institute Data Sharing"/>
        </authorList>
    </citation>
    <scope>NUCLEOTIDE SEQUENCE [LARGE SCALE GENOMIC DNA]</scope>
</reference>
<dbReference type="CDD" id="cd01319">
    <property type="entry name" value="AMPD"/>
    <property type="match status" value="1"/>
</dbReference>
<evidence type="ECO:0000256" key="1">
    <source>
        <dbReference type="ARBA" id="ARBA00001947"/>
    </source>
</evidence>
<dbReference type="FunFam" id="4.10.800.20:FF:000001">
    <property type="entry name" value="AMP deaminase"/>
    <property type="match status" value="1"/>
</dbReference>
<dbReference type="PIRSF" id="PIRSF001251">
    <property type="entry name" value="AMP_deaminase_met"/>
    <property type="match status" value="1"/>
</dbReference>
<evidence type="ECO:0000256" key="8">
    <source>
        <dbReference type="ARBA" id="ARBA00054146"/>
    </source>
</evidence>
<sequence>MPICPLACPHYPAPLHITPRLEPEILLRAKQDFMKIDSAPDLELMKEKSVDTVDDDFPEREMPMEREYQRVSISGEEKCGVPFTDLVDAAKCVVKALFIREKYINRSMQTFCKTTAHALQDLGVKTHDMRVYDDIPETPVDAAAMLILSLHHITFSVLTSLPSLPPFRSTELDLPYPDLKEYIADMNVMMALIINGPVKSFCYRRLQYLSSKFQMHILLNEMKELAAQKKVPHRDFYNIRKVDTHIHASSCMNQKHLLRFIKRAMKKYPEEIVHIERGRGQTLKEVFESMNLTAFDLSVDTLDMHADRNTFHRFDKFNAKYNPIGESILREIFIKTDNHIEGKYFAHIVKEVMYDLEESKYQNSELRLSIYGRSRDEWDKLAQWAVKHRVYSDNVRWLVQVPRLFDVYHTKKQLANFQEMLENIFLPLFEVTINPRSHPELHLFLEHVVGFDSVDDESKPEHHIFNLDSPLPANWTDEDNPPYSYYLYYTYANMTVLNHLRRKRGFHTFVLRPHCGEAGPIHHLVSGFMLSENISHGLLLRKAPVLQYLYYLAQIGIAMSPLSNNSLFLSYHRNPLPEYLSRGLIVSLSTDDPLQFHFTKEPLMEEYSIAAQVWKLSSCDMCELARNSVLMSGFSHKAKSYWLGPSYSKVGPESNDIRRTNVPDIRVAYRSETLSEELQLITHAVSTDELDTIDEEDTLSMGPLPGGR</sequence>
<dbReference type="GO" id="GO:0003876">
    <property type="term" value="F:AMP deaminase activity"/>
    <property type="evidence" value="ECO:0007669"/>
    <property type="project" value="UniProtKB-EC"/>
</dbReference>
<keyword evidence="11" id="KW-1185">Reference proteome</keyword>
<dbReference type="InterPro" id="IPR006650">
    <property type="entry name" value="A/AMP_deam_AS"/>
</dbReference>
<comment type="catalytic activity">
    <reaction evidence="9">
        <text>AMP + H2O + H(+) = IMP + NH4(+)</text>
        <dbReference type="Rhea" id="RHEA:14777"/>
        <dbReference type="ChEBI" id="CHEBI:15377"/>
        <dbReference type="ChEBI" id="CHEBI:15378"/>
        <dbReference type="ChEBI" id="CHEBI:28938"/>
        <dbReference type="ChEBI" id="CHEBI:58053"/>
        <dbReference type="ChEBI" id="CHEBI:456215"/>
        <dbReference type="EC" id="3.5.4.6"/>
    </reaction>
</comment>
<name>A0A673BXV1_9TELE</name>
<evidence type="ECO:0000256" key="3">
    <source>
        <dbReference type="ARBA" id="ARBA00006676"/>
    </source>
</evidence>
<organism evidence="10 11">
    <name type="scientific">Sphaeramia orbicularis</name>
    <name type="common">orbiculate cardinalfish</name>
    <dbReference type="NCBI Taxonomy" id="375764"/>
    <lineage>
        <taxon>Eukaryota</taxon>
        <taxon>Metazoa</taxon>
        <taxon>Chordata</taxon>
        <taxon>Craniata</taxon>
        <taxon>Vertebrata</taxon>
        <taxon>Euteleostomi</taxon>
        <taxon>Actinopterygii</taxon>
        <taxon>Neopterygii</taxon>
        <taxon>Teleostei</taxon>
        <taxon>Neoteleostei</taxon>
        <taxon>Acanthomorphata</taxon>
        <taxon>Gobiaria</taxon>
        <taxon>Kurtiformes</taxon>
        <taxon>Apogonoidei</taxon>
        <taxon>Apogonidae</taxon>
        <taxon>Apogoninae</taxon>
        <taxon>Sphaeramia</taxon>
    </lineage>
</organism>
<dbReference type="InterPro" id="IPR006329">
    <property type="entry name" value="AMPD"/>
</dbReference>